<dbReference type="GO" id="GO:0000981">
    <property type="term" value="F:DNA-binding transcription factor activity, RNA polymerase II-specific"/>
    <property type="evidence" value="ECO:0007669"/>
    <property type="project" value="TreeGrafter"/>
</dbReference>
<dbReference type="AlphaFoldDB" id="A0AAN4Z1T6"/>
<sequence length="80" mass="9279">IFFPWRCDKCGKGCSNKINLEIHMKCHQDDEKARKPHQCTVCGYRLTTAGSLRRHMITHLPDEEKPRLLCEICGKTFSCN</sequence>
<evidence type="ECO:0000256" key="6">
    <source>
        <dbReference type="ARBA" id="ARBA00023242"/>
    </source>
</evidence>
<dbReference type="PROSITE" id="PS50157">
    <property type="entry name" value="ZINC_FINGER_C2H2_2"/>
    <property type="match status" value="2"/>
</dbReference>
<name>A0AAN4Z1T6_9BILA</name>
<protein>
    <recommendedName>
        <fullName evidence="8">C2H2-type domain-containing protein</fullName>
    </recommendedName>
</protein>
<dbReference type="InterPro" id="IPR013087">
    <property type="entry name" value="Znf_C2H2_type"/>
</dbReference>
<dbReference type="FunFam" id="3.30.160.60:FF:000264">
    <property type="entry name" value="Zinc finger protein 236"/>
    <property type="match status" value="1"/>
</dbReference>
<dbReference type="GO" id="GO:0005634">
    <property type="term" value="C:nucleus"/>
    <property type="evidence" value="ECO:0007669"/>
    <property type="project" value="UniProtKB-SubCell"/>
</dbReference>
<dbReference type="PANTHER" id="PTHR24394:SF29">
    <property type="entry name" value="MYONEURIN"/>
    <property type="match status" value="1"/>
</dbReference>
<evidence type="ECO:0000256" key="2">
    <source>
        <dbReference type="ARBA" id="ARBA00022723"/>
    </source>
</evidence>
<dbReference type="InterPro" id="IPR036236">
    <property type="entry name" value="Znf_C2H2_sf"/>
</dbReference>
<evidence type="ECO:0000256" key="3">
    <source>
        <dbReference type="ARBA" id="ARBA00022737"/>
    </source>
</evidence>
<keyword evidence="2" id="KW-0479">Metal-binding</keyword>
<keyword evidence="6" id="KW-0539">Nucleus</keyword>
<comment type="caution">
    <text evidence="9">The sequence shown here is derived from an EMBL/GenBank/DDBJ whole genome shotgun (WGS) entry which is preliminary data.</text>
</comment>
<keyword evidence="3" id="KW-0677">Repeat</keyword>
<comment type="subcellular location">
    <subcellularLocation>
        <location evidence="1">Nucleus</location>
    </subcellularLocation>
</comment>
<evidence type="ECO:0000256" key="4">
    <source>
        <dbReference type="ARBA" id="ARBA00022771"/>
    </source>
</evidence>
<evidence type="ECO:0000259" key="8">
    <source>
        <dbReference type="PROSITE" id="PS50157"/>
    </source>
</evidence>
<feature type="domain" description="C2H2-type" evidence="8">
    <location>
        <begin position="5"/>
        <end position="32"/>
    </location>
</feature>
<keyword evidence="10" id="KW-1185">Reference proteome</keyword>
<dbReference type="SMART" id="SM00355">
    <property type="entry name" value="ZnF_C2H2"/>
    <property type="match status" value="2"/>
</dbReference>
<keyword evidence="4 7" id="KW-0863">Zinc-finger</keyword>
<evidence type="ECO:0000256" key="7">
    <source>
        <dbReference type="PROSITE-ProRule" id="PRU00042"/>
    </source>
</evidence>
<reference evidence="10" key="1">
    <citation type="submission" date="2022-10" db="EMBL/GenBank/DDBJ databases">
        <title>Genome assembly of Pristionchus species.</title>
        <authorList>
            <person name="Yoshida K."/>
            <person name="Sommer R.J."/>
        </authorList>
    </citation>
    <scope>NUCLEOTIDE SEQUENCE [LARGE SCALE GENOMIC DNA]</scope>
    <source>
        <strain evidence="10">RS5460</strain>
    </source>
</reference>
<dbReference type="Gene3D" id="3.30.160.60">
    <property type="entry name" value="Classic Zinc Finger"/>
    <property type="match status" value="2"/>
</dbReference>
<evidence type="ECO:0000256" key="1">
    <source>
        <dbReference type="ARBA" id="ARBA00004123"/>
    </source>
</evidence>
<gene>
    <name evidence="9" type="ORF">PMAYCL1PPCAC_03157</name>
</gene>
<dbReference type="PROSITE" id="PS00028">
    <property type="entry name" value="ZINC_FINGER_C2H2_1"/>
    <property type="match status" value="2"/>
</dbReference>
<dbReference type="PANTHER" id="PTHR24394">
    <property type="entry name" value="ZINC FINGER PROTEIN"/>
    <property type="match status" value="1"/>
</dbReference>
<dbReference type="Pfam" id="PF00096">
    <property type="entry name" value="zf-C2H2"/>
    <property type="match status" value="2"/>
</dbReference>
<dbReference type="GO" id="GO:0000122">
    <property type="term" value="P:negative regulation of transcription by RNA polymerase II"/>
    <property type="evidence" value="ECO:0007669"/>
    <property type="project" value="UniProtKB-ARBA"/>
</dbReference>
<dbReference type="SUPFAM" id="SSF57667">
    <property type="entry name" value="beta-beta-alpha zinc fingers"/>
    <property type="match status" value="1"/>
</dbReference>
<organism evidence="9 10">
    <name type="scientific">Pristionchus mayeri</name>
    <dbReference type="NCBI Taxonomy" id="1317129"/>
    <lineage>
        <taxon>Eukaryota</taxon>
        <taxon>Metazoa</taxon>
        <taxon>Ecdysozoa</taxon>
        <taxon>Nematoda</taxon>
        <taxon>Chromadorea</taxon>
        <taxon>Rhabditida</taxon>
        <taxon>Rhabditina</taxon>
        <taxon>Diplogasteromorpha</taxon>
        <taxon>Diplogasteroidea</taxon>
        <taxon>Neodiplogasteridae</taxon>
        <taxon>Pristionchus</taxon>
    </lineage>
</organism>
<dbReference type="Proteomes" id="UP001328107">
    <property type="component" value="Unassembled WGS sequence"/>
</dbReference>
<dbReference type="FunFam" id="3.30.160.60:FF:000446">
    <property type="entry name" value="Zinc finger protein"/>
    <property type="match status" value="1"/>
</dbReference>
<evidence type="ECO:0000256" key="5">
    <source>
        <dbReference type="ARBA" id="ARBA00022833"/>
    </source>
</evidence>
<evidence type="ECO:0000313" key="9">
    <source>
        <dbReference type="EMBL" id="GMR32962.1"/>
    </source>
</evidence>
<feature type="domain" description="C2H2-type" evidence="8">
    <location>
        <begin position="37"/>
        <end position="64"/>
    </location>
</feature>
<accession>A0AAN4Z1T6</accession>
<keyword evidence="5" id="KW-0862">Zinc</keyword>
<feature type="non-terminal residue" evidence="9">
    <location>
        <position position="80"/>
    </location>
</feature>
<dbReference type="GO" id="GO:0008270">
    <property type="term" value="F:zinc ion binding"/>
    <property type="evidence" value="ECO:0007669"/>
    <property type="project" value="UniProtKB-KW"/>
</dbReference>
<evidence type="ECO:0000313" key="10">
    <source>
        <dbReference type="Proteomes" id="UP001328107"/>
    </source>
</evidence>
<feature type="non-terminal residue" evidence="9">
    <location>
        <position position="1"/>
    </location>
</feature>
<dbReference type="EMBL" id="BTRK01000001">
    <property type="protein sequence ID" value="GMR32962.1"/>
    <property type="molecule type" value="Genomic_DNA"/>
</dbReference>
<proteinExistence type="predicted"/>